<keyword evidence="1" id="KW-1133">Transmembrane helix</keyword>
<dbReference type="GO" id="GO:0005886">
    <property type="term" value="C:plasma membrane"/>
    <property type="evidence" value="ECO:0007669"/>
    <property type="project" value="UniProtKB-ARBA"/>
</dbReference>
<feature type="transmembrane region" description="Helical" evidence="1">
    <location>
        <begin position="95"/>
        <end position="116"/>
    </location>
</feature>
<evidence type="ECO:0000313" key="4">
    <source>
        <dbReference type="Proteomes" id="UP000251800"/>
    </source>
</evidence>
<keyword evidence="4" id="KW-1185">Reference proteome</keyword>
<keyword evidence="1" id="KW-0812">Transmembrane</keyword>
<organism evidence="3 4">
    <name type="scientific">Abyssibacter profundi</name>
    <dbReference type="NCBI Taxonomy" id="2182787"/>
    <lineage>
        <taxon>Bacteria</taxon>
        <taxon>Pseudomonadati</taxon>
        <taxon>Pseudomonadota</taxon>
        <taxon>Gammaproteobacteria</taxon>
        <taxon>Chromatiales</taxon>
        <taxon>Oceanococcaceae</taxon>
        <taxon>Abyssibacter</taxon>
    </lineage>
</organism>
<dbReference type="PANTHER" id="PTHR42709">
    <property type="entry name" value="ALKALINE PHOSPHATASE LIKE PROTEIN"/>
    <property type="match status" value="1"/>
</dbReference>
<comment type="caution">
    <text evidence="3">The sequence shown here is derived from an EMBL/GenBank/DDBJ whole genome shotgun (WGS) entry which is preliminary data.</text>
</comment>
<gene>
    <name evidence="3" type="ORF">DEH80_10720</name>
</gene>
<proteinExistence type="predicted"/>
<dbReference type="InterPro" id="IPR032816">
    <property type="entry name" value="VTT_dom"/>
</dbReference>
<evidence type="ECO:0000256" key="1">
    <source>
        <dbReference type="SAM" id="Phobius"/>
    </source>
</evidence>
<sequence>MEAAVSEYGIFAVVFGTIFEGEAALLLAVFLSQSGYFPLRDVILAAWVGAMLGDHLWFYAGRLVGPRWLESHPAFARRAMRVRGFVLRHQDITMLGFRFAIGMRTVVPFALGLVGISRLRFFCFNLISSLAWALLYGTAGAWIVGVVTRAIDELLRNELRLALIIALVLLCTWLAARVRGILRERRFRRLRAEARAARSARQQH</sequence>
<feature type="transmembrane region" description="Helical" evidence="1">
    <location>
        <begin position="123"/>
        <end position="147"/>
    </location>
</feature>
<evidence type="ECO:0000313" key="3">
    <source>
        <dbReference type="EMBL" id="PWN55880.1"/>
    </source>
</evidence>
<name>A0A363UKC2_9GAMM</name>
<accession>A0A363UKC2</accession>
<dbReference type="AlphaFoldDB" id="A0A363UKC2"/>
<dbReference type="RefSeq" id="WP_109720490.1">
    <property type="nucleotide sequence ID" value="NZ_QEQK01000008.1"/>
</dbReference>
<dbReference type="InterPro" id="IPR051311">
    <property type="entry name" value="DedA_domain"/>
</dbReference>
<dbReference type="OrthoDB" id="948134at2"/>
<reference evidence="3 4" key="1">
    <citation type="submission" date="2018-05" db="EMBL/GenBank/DDBJ databases">
        <title>Abyssibacter profundi OUC007T gen. nov., sp. nov, a marine bacterium isolated from seawater of the Mariana Trench.</title>
        <authorList>
            <person name="Zhou S."/>
        </authorList>
    </citation>
    <scope>NUCLEOTIDE SEQUENCE [LARGE SCALE GENOMIC DNA]</scope>
    <source>
        <strain evidence="3 4">OUC007</strain>
    </source>
</reference>
<feature type="domain" description="VTT" evidence="2">
    <location>
        <begin position="24"/>
        <end position="141"/>
    </location>
</feature>
<dbReference type="Proteomes" id="UP000251800">
    <property type="component" value="Unassembled WGS sequence"/>
</dbReference>
<keyword evidence="1" id="KW-0472">Membrane</keyword>
<evidence type="ECO:0000259" key="2">
    <source>
        <dbReference type="Pfam" id="PF09335"/>
    </source>
</evidence>
<feature type="transmembrane region" description="Helical" evidence="1">
    <location>
        <begin position="6"/>
        <end position="30"/>
    </location>
</feature>
<feature type="transmembrane region" description="Helical" evidence="1">
    <location>
        <begin position="159"/>
        <end position="182"/>
    </location>
</feature>
<feature type="transmembrane region" description="Helical" evidence="1">
    <location>
        <begin position="42"/>
        <end position="60"/>
    </location>
</feature>
<dbReference type="PANTHER" id="PTHR42709:SF2">
    <property type="entry name" value="INNER MEMBRANE PROTEIN YOHD"/>
    <property type="match status" value="1"/>
</dbReference>
<dbReference type="EMBL" id="QEQK01000008">
    <property type="protein sequence ID" value="PWN55880.1"/>
    <property type="molecule type" value="Genomic_DNA"/>
</dbReference>
<protein>
    <recommendedName>
        <fullName evidence="2">VTT domain-containing protein</fullName>
    </recommendedName>
</protein>
<dbReference type="Pfam" id="PF09335">
    <property type="entry name" value="VTT_dom"/>
    <property type="match status" value="1"/>
</dbReference>